<evidence type="ECO:0000313" key="10">
    <source>
        <dbReference type="Proteomes" id="UP000740883"/>
    </source>
</evidence>
<dbReference type="InterPro" id="IPR050339">
    <property type="entry name" value="CC_SR_Kinase"/>
</dbReference>
<keyword evidence="4 6" id="KW-0067">ATP-binding</keyword>
<dbReference type="GO" id="GO:0004674">
    <property type="term" value="F:protein serine/threonine kinase activity"/>
    <property type="evidence" value="ECO:0007669"/>
    <property type="project" value="UniProtKB-KW"/>
</dbReference>
<keyword evidence="3 9" id="KW-0418">Kinase</keyword>
<dbReference type="Gene3D" id="3.30.200.20">
    <property type="entry name" value="Phosphorylase Kinase, domain 1"/>
    <property type="match status" value="1"/>
</dbReference>
<evidence type="ECO:0000256" key="3">
    <source>
        <dbReference type="ARBA" id="ARBA00022777"/>
    </source>
</evidence>
<dbReference type="InterPro" id="IPR000719">
    <property type="entry name" value="Prot_kinase_dom"/>
</dbReference>
<evidence type="ECO:0000256" key="1">
    <source>
        <dbReference type="ARBA" id="ARBA00022679"/>
    </source>
</evidence>
<evidence type="ECO:0000256" key="7">
    <source>
        <dbReference type="RuleBase" id="RU000304"/>
    </source>
</evidence>
<dbReference type="SUPFAM" id="SSF56112">
    <property type="entry name" value="Protein kinase-like (PK-like)"/>
    <property type="match status" value="1"/>
</dbReference>
<comment type="similarity">
    <text evidence="5">Belongs to the protein kinase superfamily. Ser/Thr protein kinase family. GCN2 subfamily.</text>
</comment>
<dbReference type="AlphaFoldDB" id="A0A9P6KYR6"/>
<comment type="caution">
    <text evidence="9">The sequence shown here is derived from an EMBL/GenBank/DDBJ whole genome shotgun (WGS) entry which is preliminary data.</text>
</comment>
<dbReference type="PROSITE" id="PS00107">
    <property type="entry name" value="PROTEIN_KINASE_ATP"/>
    <property type="match status" value="1"/>
</dbReference>
<sequence>MTIEKNANVIFKSYSVVKPLGKGSYGSVYEMYDSEKDEKFALKEVPISSDNVHNFLAEILPDCVVCHESLQQYYPFVISRRPDILENFSIRKHSCPSLSTNDEDTTFNEDTTINDDDYEEFSICKQNSNDDLIKFTNKIYFEDEKVQIEAARKEKLKSKQMRIKNLKKSSNWSMGKKIKNSVVSTSKKFYMYLKTKICDFSLRDFIDFRNHFMFRMIEVEKIEKDQVQIPLDFYKNSIQEDKKVNKKFSLGLFRCILLGLIHLHSFGIAHNDLKSSNILLDSSESFRPKIADFGLKTFCKFSHGATDSYNNLYDYCSNISVCTHPNKNKVEDCKSLIYILYELLYPCRTQSEMLYLLKDLKRLKKVPNDFRALYFDESLLIEKVLEDNTITASSILTMLDEITK</sequence>
<evidence type="ECO:0000259" key="8">
    <source>
        <dbReference type="PROSITE" id="PS50011"/>
    </source>
</evidence>
<dbReference type="GO" id="GO:0005634">
    <property type="term" value="C:nucleus"/>
    <property type="evidence" value="ECO:0007669"/>
    <property type="project" value="TreeGrafter"/>
</dbReference>
<evidence type="ECO:0000313" key="9">
    <source>
        <dbReference type="EMBL" id="KAF9762662.1"/>
    </source>
</evidence>
<evidence type="ECO:0000256" key="6">
    <source>
        <dbReference type="PROSITE-ProRule" id="PRU10141"/>
    </source>
</evidence>
<dbReference type="OrthoDB" id="2193870at2759"/>
<name>A0A9P6KYR6_9MICR</name>
<feature type="domain" description="Protein kinase" evidence="8">
    <location>
        <begin position="14"/>
        <end position="404"/>
    </location>
</feature>
<keyword evidence="1" id="KW-0808">Transferase</keyword>
<keyword evidence="9" id="KW-0648">Protein biosynthesis</keyword>
<dbReference type="EMBL" id="SBJO01000147">
    <property type="protein sequence ID" value="KAF9762662.1"/>
    <property type="molecule type" value="Genomic_DNA"/>
</dbReference>
<keyword evidence="2 6" id="KW-0547">Nucleotide-binding</keyword>
<keyword evidence="10" id="KW-1185">Reference proteome</keyword>
<reference evidence="9 10" key="1">
    <citation type="journal article" date="2020" name="Genome Biol. Evol.">
        <title>Comparative genomics of strictly vertically transmitted, feminizing microsporidia endosymbionts of amphipod crustaceans.</title>
        <authorList>
            <person name="Cormier A."/>
            <person name="Chebbi M.A."/>
            <person name="Giraud I."/>
            <person name="Wattier R."/>
            <person name="Teixeira M."/>
            <person name="Gilbert C."/>
            <person name="Rigaud T."/>
            <person name="Cordaux R."/>
        </authorList>
    </citation>
    <scope>NUCLEOTIDE SEQUENCE [LARGE SCALE GENOMIC DNA]</scope>
    <source>
        <strain evidence="9 10">Ou3-Ou53</strain>
    </source>
</reference>
<dbReference type="GO" id="GO:0005737">
    <property type="term" value="C:cytoplasm"/>
    <property type="evidence" value="ECO:0007669"/>
    <property type="project" value="TreeGrafter"/>
</dbReference>
<gene>
    <name evidence="9" type="primary">hri2</name>
    <name evidence="9" type="ORF">NGRA_1856</name>
</gene>
<protein>
    <submittedName>
        <fullName evidence="9">Eukaryotic translation initiation factor 2-alpha kinase 2</fullName>
    </submittedName>
</protein>
<feature type="binding site" evidence="6">
    <location>
        <position position="43"/>
    </location>
    <ligand>
        <name>ATP</name>
        <dbReference type="ChEBI" id="CHEBI:30616"/>
    </ligand>
</feature>
<evidence type="ECO:0000256" key="5">
    <source>
        <dbReference type="ARBA" id="ARBA00037982"/>
    </source>
</evidence>
<dbReference type="SMART" id="SM00220">
    <property type="entry name" value="S_TKc"/>
    <property type="match status" value="1"/>
</dbReference>
<evidence type="ECO:0000256" key="2">
    <source>
        <dbReference type="ARBA" id="ARBA00022741"/>
    </source>
</evidence>
<dbReference type="PROSITE" id="PS00108">
    <property type="entry name" value="PROTEIN_KINASE_ST"/>
    <property type="match status" value="1"/>
</dbReference>
<proteinExistence type="inferred from homology"/>
<dbReference type="InterPro" id="IPR017441">
    <property type="entry name" value="Protein_kinase_ATP_BS"/>
</dbReference>
<keyword evidence="7" id="KW-0723">Serine/threonine-protein kinase</keyword>
<dbReference type="Gene3D" id="1.10.510.10">
    <property type="entry name" value="Transferase(Phosphotransferase) domain 1"/>
    <property type="match status" value="1"/>
</dbReference>
<dbReference type="GO" id="GO:0005524">
    <property type="term" value="F:ATP binding"/>
    <property type="evidence" value="ECO:0007669"/>
    <property type="project" value="UniProtKB-UniRule"/>
</dbReference>
<keyword evidence="9" id="KW-0396">Initiation factor</keyword>
<dbReference type="Proteomes" id="UP000740883">
    <property type="component" value="Unassembled WGS sequence"/>
</dbReference>
<dbReference type="PROSITE" id="PS50011">
    <property type="entry name" value="PROTEIN_KINASE_DOM"/>
    <property type="match status" value="1"/>
</dbReference>
<dbReference type="GO" id="GO:0003743">
    <property type="term" value="F:translation initiation factor activity"/>
    <property type="evidence" value="ECO:0007669"/>
    <property type="project" value="UniProtKB-KW"/>
</dbReference>
<dbReference type="PANTHER" id="PTHR11042">
    <property type="entry name" value="EUKARYOTIC TRANSLATION INITIATION FACTOR 2-ALPHA KINASE EIF2-ALPHA KINASE -RELATED"/>
    <property type="match status" value="1"/>
</dbReference>
<accession>A0A9P6KYR6</accession>
<dbReference type="Pfam" id="PF00069">
    <property type="entry name" value="Pkinase"/>
    <property type="match status" value="1"/>
</dbReference>
<dbReference type="InterPro" id="IPR008271">
    <property type="entry name" value="Ser/Thr_kinase_AS"/>
</dbReference>
<dbReference type="InterPro" id="IPR011009">
    <property type="entry name" value="Kinase-like_dom_sf"/>
</dbReference>
<organism evidence="9 10">
    <name type="scientific">Nosema granulosis</name>
    <dbReference type="NCBI Taxonomy" id="83296"/>
    <lineage>
        <taxon>Eukaryota</taxon>
        <taxon>Fungi</taxon>
        <taxon>Fungi incertae sedis</taxon>
        <taxon>Microsporidia</taxon>
        <taxon>Nosematidae</taxon>
        <taxon>Nosema</taxon>
    </lineage>
</organism>
<evidence type="ECO:0000256" key="4">
    <source>
        <dbReference type="ARBA" id="ARBA00022840"/>
    </source>
</evidence>